<accession>A0AA36JI90</accession>
<keyword evidence="3" id="KW-1185">Reference proteome</keyword>
<comment type="caution">
    <text evidence="2">The sequence shown here is derived from an EMBL/GenBank/DDBJ whole genome shotgun (WGS) entry which is preliminary data.</text>
</comment>
<dbReference type="AlphaFoldDB" id="A0AA36JI90"/>
<evidence type="ECO:0000256" key="1">
    <source>
        <dbReference type="SAM" id="SignalP"/>
    </source>
</evidence>
<evidence type="ECO:0000313" key="3">
    <source>
        <dbReference type="Proteomes" id="UP001178507"/>
    </source>
</evidence>
<name>A0AA36JI90_9DINO</name>
<organism evidence="2 3">
    <name type="scientific">Effrenium voratum</name>
    <dbReference type="NCBI Taxonomy" id="2562239"/>
    <lineage>
        <taxon>Eukaryota</taxon>
        <taxon>Sar</taxon>
        <taxon>Alveolata</taxon>
        <taxon>Dinophyceae</taxon>
        <taxon>Suessiales</taxon>
        <taxon>Symbiodiniaceae</taxon>
        <taxon>Effrenium</taxon>
    </lineage>
</organism>
<evidence type="ECO:0000313" key="2">
    <source>
        <dbReference type="EMBL" id="CAJ1405534.1"/>
    </source>
</evidence>
<gene>
    <name evidence="2" type="ORF">EVOR1521_LOCUS27714</name>
</gene>
<dbReference type="EMBL" id="CAUJNA010003589">
    <property type="protein sequence ID" value="CAJ1405534.1"/>
    <property type="molecule type" value="Genomic_DNA"/>
</dbReference>
<reference evidence="2" key="1">
    <citation type="submission" date="2023-08" db="EMBL/GenBank/DDBJ databases">
        <authorList>
            <person name="Chen Y."/>
            <person name="Shah S."/>
            <person name="Dougan E. K."/>
            <person name="Thang M."/>
            <person name="Chan C."/>
        </authorList>
    </citation>
    <scope>NUCLEOTIDE SEQUENCE</scope>
</reference>
<sequence>MRSMRRPRPWALVFLSLAAAESLDSEEVFPVSLLQLKWQLGRSEIATDVEAVPSTDCRGSFDVCHLAKHEVCAYIPGCSWHAETAYGGWCSGEKESCAHLDRESCAEPCHWTTAWRETQCRGDLSRWQNPGCTFTSDREACLWMPGCNWAGLSAYGGWCTGNPFCSFETTSAACASKGCQWQTST</sequence>
<protein>
    <submittedName>
        <fullName evidence="2">Uncharacterized protein</fullName>
    </submittedName>
</protein>
<proteinExistence type="predicted"/>
<keyword evidence="1" id="KW-0732">Signal</keyword>
<dbReference type="Proteomes" id="UP001178507">
    <property type="component" value="Unassembled WGS sequence"/>
</dbReference>
<feature type="signal peptide" evidence="1">
    <location>
        <begin position="1"/>
        <end position="25"/>
    </location>
</feature>
<feature type="chain" id="PRO_5041233026" evidence="1">
    <location>
        <begin position="26"/>
        <end position="185"/>
    </location>
</feature>